<dbReference type="InterPro" id="IPR032675">
    <property type="entry name" value="LRR_dom_sf"/>
</dbReference>
<sequence length="209" mass="24510">MEEDAPDRKKWEDMDIDILCVAHGEPYVYVDGPSDKTLTRVLKISLNLSRGNISTLFFHYNLYVRDDHLTYIAERCPKLKRLVLPAWNRIKRSVICKAINMWRDLESLTMPSIANPLCIMEEISNNCMNFSELKIMGPCDMFFAHTLAKVPPPPAPRKMLKELDESILEKASRIRERTRLDEGYLRWYKYEEGLWKEDEVSIVARNVEK</sequence>
<accession>A0AAD5CKZ6</accession>
<dbReference type="Proteomes" id="UP001206925">
    <property type="component" value="Unassembled WGS sequence"/>
</dbReference>
<dbReference type="PANTHER" id="PTHR38926">
    <property type="entry name" value="F-BOX DOMAIN CONTAINING PROTEIN, EXPRESSED"/>
    <property type="match status" value="1"/>
</dbReference>
<evidence type="ECO:0000313" key="1">
    <source>
        <dbReference type="EMBL" id="KAI7743768.1"/>
    </source>
</evidence>
<dbReference type="AlphaFoldDB" id="A0AAD5CKZ6"/>
<name>A0AAD5CKZ6_AMBAR</name>
<evidence type="ECO:0000313" key="2">
    <source>
        <dbReference type="Proteomes" id="UP001206925"/>
    </source>
</evidence>
<dbReference type="PANTHER" id="PTHR38926:SF13">
    <property type="entry name" value="F-BOX DOMAIN CONTAINING PROTEIN, EXPRESSED"/>
    <property type="match status" value="1"/>
</dbReference>
<dbReference type="Gene3D" id="3.80.10.10">
    <property type="entry name" value="Ribonuclease Inhibitor"/>
    <property type="match status" value="1"/>
</dbReference>
<comment type="caution">
    <text evidence="1">The sequence shown here is derived from an EMBL/GenBank/DDBJ whole genome shotgun (WGS) entry which is preliminary data.</text>
</comment>
<reference evidence="1" key="1">
    <citation type="submission" date="2022-06" db="EMBL/GenBank/DDBJ databases">
        <title>Uncovering the hologenomic basis of an extraordinary plant invasion.</title>
        <authorList>
            <person name="Bieker V.C."/>
            <person name="Martin M.D."/>
            <person name="Gilbert T."/>
            <person name="Hodgins K."/>
            <person name="Battlay P."/>
            <person name="Petersen B."/>
            <person name="Wilson J."/>
        </authorList>
    </citation>
    <scope>NUCLEOTIDE SEQUENCE</scope>
    <source>
        <strain evidence="1">AA19_3_7</strain>
        <tissue evidence="1">Leaf</tissue>
    </source>
</reference>
<keyword evidence="2" id="KW-1185">Reference proteome</keyword>
<gene>
    <name evidence="1" type="ORF">M8C21_027286</name>
</gene>
<dbReference type="EMBL" id="JAMZMK010007688">
    <property type="protein sequence ID" value="KAI7743768.1"/>
    <property type="molecule type" value="Genomic_DNA"/>
</dbReference>
<organism evidence="1 2">
    <name type="scientific">Ambrosia artemisiifolia</name>
    <name type="common">Common ragweed</name>
    <dbReference type="NCBI Taxonomy" id="4212"/>
    <lineage>
        <taxon>Eukaryota</taxon>
        <taxon>Viridiplantae</taxon>
        <taxon>Streptophyta</taxon>
        <taxon>Embryophyta</taxon>
        <taxon>Tracheophyta</taxon>
        <taxon>Spermatophyta</taxon>
        <taxon>Magnoliopsida</taxon>
        <taxon>eudicotyledons</taxon>
        <taxon>Gunneridae</taxon>
        <taxon>Pentapetalae</taxon>
        <taxon>asterids</taxon>
        <taxon>campanulids</taxon>
        <taxon>Asterales</taxon>
        <taxon>Asteraceae</taxon>
        <taxon>Asteroideae</taxon>
        <taxon>Heliantheae alliance</taxon>
        <taxon>Heliantheae</taxon>
        <taxon>Ambrosia</taxon>
    </lineage>
</organism>
<proteinExistence type="predicted"/>
<protein>
    <submittedName>
        <fullName evidence="1">Uncharacterized protein</fullName>
    </submittedName>
</protein>